<evidence type="ECO:0000313" key="9">
    <source>
        <dbReference type="Proteomes" id="UP000001640"/>
    </source>
</evidence>
<sequence>MLSNSTIMNVFRPAIKGPASVSASSFLLTSVRTKRTTAKSSGTTGVSPQVQRVTTQLSVLSARKKQPKMLKLCPEDLIKHQTIENCWIQYQRDVRNRRSKTLEKQFKSIKTAMNTLQEVNPVLFKLASEATTTATEERRFPLEYRIPTDFPPNKDKVWCHNYTSPTTKNN</sequence>
<dbReference type="OMA" id="DYAYKAP"/>
<keyword evidence="6" id="KW-0687">Ribonucleoprotein</keyword>
<dbReference type="InterPro" id="IPR042831">
    <property type="entry name" value="Ribosomal_mL40_fung"/>
</dbReference>
<keyword evidence="4" id="KW-0689">Ribosomal protein</keyword>
<dbReference type="EMBL" id="HE576752">
    <property type="protein sequence ID" value="CCC67349.1"/>
    <property type="molecule type" value="Genomic_DNA"/>
</dbReference>
<dbReference type="Pfam" id="PF09812">
    <property type="entry name" value="MRP-L28"/>
    <property type="match status" value="1"/>
</dbReference>
<gene>
    <name evidence="8" type="primary">NCAS0A07910</name>
    <name evidence="8" type="ordered locus">NCAS_0A07910</name>
</gene>
<evidence type="ECO:0000256" key="3">
    <source>
        <dbReference type="ARBA" id="ARBA00022946"/>
    </source>
</evidence>
<keyword evidence="5" id="KW-0496">Mitochondrion</keyword>
<comment type="similarity">
    <text evidence="2">Belongs to the mitochondrion-specific ribosomal protein mL40 family.</text>
</comment>
<keyword evidence="9" id="KW-1185">Reference proteome</keyword>
<dbReference type="Gene3D" id="6.10.250.3440">
    <property type="match status" value="1"/>
</dbReference>
<evidence type="ECO:0000256" key="1">
    <source>
        <dbReference type="ARBA" id="ARBA00004173"/>
    </source>
</evidence>
<evidence type="ECO:0000256" key="4">
    <source>
        <dbReference type="ARBA" id="ARBA00022980"/>
    </source>
</evidence>
<evidence type="ECO:0000256" key="5">
    <source>
        <dbReference type="ARBA" id="ARBA00023128"/>
    </source>
</evidence>
<proteinExistence type="inferred from homology"/>
<dbReference type="GO" id="GO:0032543">
    <property type="term" value="P:mitochondrial translation"/>
    <property type="evidence" value="ECO:0007669"/>
    <property type="project" value="InterPro"/>
</dbReference>
<dbReference type="GO" id="GO:0005762">
    <property type="term" value="C:mitochondrial large ribosomal subunit"/>
    <property type="evidence" value="ECO:0007669"/>
    <property type="project" value="EnsemblFungi"/>
</dbReference>
<reference evidence="8 9" key="1">
    <citation type="journal article" date="2011" name="Proc. Natl. Acad. Sci. U.S.A.">
        <title>Evolutionary erosion of yeast sex chromosomes by mating-type switching accidents.</title>
        <authorList>
            <person name="Gordon J.L."/>
            <person name="Armisen D."/>
            <person name="Proux-Wera E."/>
            <person name="Oheigeartaigh S.S."/>
            <person name="Byrne K.P."/>
            <person name="Wolfe K.H."/>
        </authorList>
    </citation>
    <scope>NUCLEOTIDE SEQUENCE [LARGE SCALE GENOMIC DNA]</scope>
    <source>
        <strain evidence="9">ATCC 76901 / BCRC 22586 / CBS 4309 / NBRC 1992 / NRRL Y-12630</strain>
    </source>
</reference>
<dbReference type="RefSeq" id="XP_003673730.1">
    <property type="nucleotide sequence ID" value="XM_003673682.1"/>
</dbReference>
<keyword evidence="3" id="KW-0809">Transit peptide</keyword>
<dbReference type="InParanoid" id="G0V7A1"/>
<dbReference type="Proteomes" id="UP000001640">
    <property type="component" value="Chromosome 1"/>
</dbReference>
<evidence type="ECO:0000256" key="6">
    <source>
        <dbReference type="ARBA" id="ARBA00023274"/>
    </source>
</evidence>
<evidence type="ECO:0000256" key="2">
    <source>
        <dbReference type="ARBA" id="ARBA00009360"/>
    </source>
</evidence>
<dbReference type="GeneID" id="96900828"/>
<dbReference type="FunFam" id="6.10.250.3440:FF:000001">
    <property type="entry name" value="Mitochondrial ribosomal protein L40"/>
    <property type="match status" value="1"/>
</dbReference>
<reference key="2">
    <citation type="submission" date="2011-08" db="EMBL/GenBank/DDBJ databases">
        <title>Genome sequence of Naumovozyma castellii.</title>
        <authorList>
            <person name="Gordon J.L."/>
            <person name="Armisen D."/>
            <person name="Proux-Wera E."/>
            <person name="OhEigeartaigh S.S."/>
            <person name="Byrne K.P."/>
            <person name="Wolfe K.H."/>
        </authorList>
    </citation>
    <scope>NUCLEOTIDE SEQUENCE</scope>
    <source>
        <strain>Type strain:CBS 4309</strain>
    </source>
</reference>
<accession>G0V7A1</accession>
<dbReference type="PANTHER" id="PTHR39150">
    <property type="entry name" value="54S RIBOSOMAL PROTEIN L28, MITOCHONDRIAL"/>
    <property type="match status" value="1"/>
</dbReference>
<name>G0V7A1_NAUCA</name>
<dbReference type="GO" id="GO:0003735">
    <property type="term" value="F:structural constituent of ribosome"/>
    <property type="evidence" value="ECO:0007669"/>
    <property type="project" value="EnsemblFungi"/>
</dbReference>
<dbReference type="OrthoDB" id="2098203at2759"/>
<dbReference type="STRING" id="1064592.G0V7A1"/>
<dbReference type="FunCoup" id="G0V7A1">
    <property type="interactions" value="303"/>
</dbReference>
<dbReference type="InterPro" id="IPR019192">
    <property type="entry name" value="Ribosomal_mL40"/>
</dbReference>
<dbReference type="AlphaFoldDB" id="G0V7A1"/>
<organism evidence="8 9">
    <name type="scientific">Naumovozyma castellii</name>
    <name type="common">Yeast</name>
    <name type="synonym">Saccharomyces castellii</name>
    <dbReference type="NCBI Taxonomy" id="27288"/>
    <lineage>
        <taxon>Eukaryota</taxon>
        <taxon>Fungi</taxon>
        <taxon>Dikarya</taxon>
        <taxon>Ascomycota</taxon>
        <taxon>Saccharomycotina</taxon>
        <taxon>Saccharomycetes</taxon>
        <taxon>Saccharomycetales</taxon>
        <taxon>Saccharomycetaceae</taxon>
        <taxon>Naumovozyma</taxon>
    </lineage>
</organism>
<comment type="subcellular location">
    <subcellularLocation>
        <location evidence="1">Mitochondrion</location>
    </subcellularLocation>
</comment>
<dbReference type="KEGG" id="ncs:NCAS_0A07910"/>
<protein>
    <recommendedName>
        <fullName evidence="7">Large ribosomal subunit protein mL40</fullName>
    </recommendedName>
</protein>
<dbReference type="PANTHER" id="PTHR39150:SF1">
    <property type="entry name" value="LARGE RIBOSOMAL SUBUNIT PROTEIN ML40"/>
    <property type="match status" value="1"/>
</dbReference>
<dbReference type="HOGENOM" id="CLU_126124_0_0_1"/>
<evidence type="ECO:0000256" key="7">
    <source>
        <dbReference type="ARBA" id="ARBA00035192"/>
    </source>
</evidence>
<evidence type="ECO:0000313" key="8">
    <source>
        <dbReference type="EMBL" id="CCC67349.1"/>
    </source>
</evidence>
<dbReference type="eggNOG" id="KOG4778">
    <property type="taxonomic scope" value="Eukaryota"/>
</dbReference>